<dbReference type="KEGG" id="bvk:117242738"/>
<accession>A0A6J3LJ41</accession>
<evidence type="ECO:0000313" key="2">
    <source>
        <dbReference type="Proteomes" id="UP000504631"/>
    </source>
</evidence>
<evidence type="ECO:0000256" key="1">
    <source>
        <dbReference type="SAM" id="MobiDB-lite"/>
    </source>
</evidence>
<feature type="compositionally biased region" description="Polar residues" evidence="1">
    <location>
        <begin position="112"/>
        <end position="122"/>
    </location>
</feature>
<organism evidence="2 3">
    <name type="scientific">Bombus vosnesenskii</name>
    <dbReference type="NCBI Taxonomy" id="207650"/>
    <lineage>
        <taxon>Eukaryota</taxon>
        <taxon>Metazoa</taxon>
        <taxon>Ecdysozoa</taxon>
        <taxon>Arthropoda</taxon>
        <taxon>Hexapoda</taxon>
        <taxon>Insecta</taxon>
        <taxon>Pterygota</taxon>
        <taxon>Neoptera</taxon>
        <taxon>Endopterygota</taxon>
        <taxon>Hymenoptera</taxon>
        <taxon>Apocrita</taxon>
        <taxon>Aculeata</taxon>
        <taxon>Apoidea</taxon>
        <taxon>Anthophila</taxon>
        <taxon>Apidae</taxon>
        <taxon>Bombus</taxon>
        <taxon>Pyrobombus</taxon>
    </lineage>
</organism>
<dbReference type="GeneID" id="117242738"/>
<dbReference type="RefSeq" id="XP_033365533.1">
    <property type="nucleotide sequence ID" value="XM_033509642.1"/>
</dbReference>
<feature type="compositionally biased region" description="Low complexity" evidence="1">
    <location>
        <begin position="326"/>
        <end position="352"/>
    </location>
</feature>
<dbReference type="AlphaFoldDB" id="A0A6J3LJ41"/>
<name>A0A6J3LJ41_9HYME</name>
<feature type="region of interest" description="Disordered" evidence="1">
    <location>
        <begin position="317"/>
        <end position="383"/>
    </location>
</feature>
<protein>
    <submittedName>
        <fullName evidence="3">Uncharacterized protein LOC117242738</fullName>
    </submittedName>
</protein>
<reference evidence="3" key="1">
    <citation type="submission" date="2025-08" db="UniProtKB">
        <authorList>
            <consortium name="RefSeq"/>
        </authorList>
    </citation>
    <scope>IDENTIFICATION</scope>
    <source>
        <tissue evidence="3">Muscle</tissue>
    </source>
</reference>
<dbReference type="Pfam" id="PF03564">
    <property type="entry name" value="DUF1759"/>
    <property type="match status" value="1"/>
</dbReference>
<dbReference type="PANTHER" id="PTHR47331">
    <property type="entry name" value="PHD-TYPE DOMAIN-CONTAINING PROTEIN"/>
    <property type="match status" value="1"/>
</dbReference>
<sequence length="383" mass="43413">MATAPNIDHLQQKRNQHLDNIKFITKDIDDYQQSNNYNVGVLKRYKAQLEYEWKQFRLVQEELYDLDEEENTEEREAFGYYISLAARIKNLIESREPSTPSIPTGSGFPAKCSSNNTLSSTADDSDHLVNANNSDAADPPQKRFGCPRHIAFRHSLAIVNFPKITEPSPTALRQLVDTVEQNLHSLNNLGEPINLNTIIISLISSKLPAKTVQEWQLTLPDKEVPQYAHLLNFLRKLVYNLKLVSTYRVTRQTCPICREPHKIWGCDTFKAKSVSERLKDVKAASLCTNCLREGHSMVDCYAGPCRTCGQWHNTMLHKDKRHSKSRSVTSSQTFSSSNNRSSRSSSTSSSPTSHRKSTTKHRSETSRRGSSPGPSSSHRRTHK</sequence>
<dbReference type="PANTHER" id="PTHR47331:SF1">
    <property type="entry name" value="GAG-LIKE PROTEIN"/>
    <property type="match status" value="1"/>
</dbReference>
<keyword evidence="2" id="KW-1185">Reference proteome</keyword>
<feature type="region of interest" description="Disordered" evidence="1">
    <location>
        <begin position="96"/>
        <end position="142"/>
    </location>
</feature>
<dbReference type="InterPro" id="IPR005312">
    <property type="entry name" value="DUF1759"/>
</dbReference>
<proteinExistence type="predicted"/>
<dbReference type="Proteomes" id="UP000504631">
    <property type="component" value="Unplaced"/>
</dbReference>
<gene>
    <name evidence="3" type="primary">LOC117242738</name>
</gene>
<evidence type="ECO:0000313" key="3">
    <source>
        <dbReference type="RefSeq" id="XP_033365533.1"/>
    </source>
</evidence>